<evidence type="ECO:0000313" key="2">
    <source>
        <dbReference type="Proteomes" id="UP000578531"/>
    </source>
</evidence>
<evidence type="ECO:0000313" key="1">
    <source>
        <dbReference type="EMBL" id="KAF6235206.1"/>
    </source>
</evidence>
<dbReference type="RefSeq" id="XP_037164577.1">
    <property type="nucleotide sequence ID" value="XM_037308311.1"/>
</dbReference>
<dbReference type="GeneID" id="59288061"/>
<dbReference type="EMBL" id="JACCJC010000025">
    <property type="protein sequence ID" value="KAF6235206.1"/>
    <property type="molecule type" value="Genomic_DNA"/>
</dbReference>
<dbReference type="AlphaFoldDB" id="A0A8H6FUX1"/>
<accession>A0A8H6FUX1</accession>
<dbReference type="Proteomes" id="UP000578531">
    <property type="component" value="Unassembled WGS sequence"/>
</dbReference>
<sequence length="153" mass="18077">MMLKGITMRIGAVWDNLDPVEGRLWVIEWMITTLGHRHEAWRWLTREIIRYETFEQLGLTHTCCKARSYGHDMPTANDSAECAEIRDEERLLLSKLDTLVAEFQEKYTELGVTVPEFLRGYWKARMEEVEREEEPLDDEEISRIRDLGVIIHP</sequence>
<proteinExistence type="predicted"/>
<organism evidence="1 2">
    <name type="scientific">Letharia columbiana</name>
    <dbReference type="NCBI Taxonomy" id="112416"/>
    <lineage>
        <taxon>Eukaryota</taxon>
        <taxon>Fungi</taxon>
        <taxon>Dikarya</taxon>
        <taxon>Ascomycota</taxon>
        <taxon>Pezizomycotina</taxon>
        <taxon>Lecanoromycetes</taxon>
        <taxon>OSLEUM clade</taxon>
        <taxon>Lecanoromycetidae</taxon>
        <taxon>Lecanorales</taxon>
        <taxon>Lecanorineae</taxon>
        <taxon>Parmeliaceae</taxon>
        <taxon>Letharia</taxon>
    </lineage>
</organism>
<gene>
    <name evidence="1" type="ORF">HO173_006400</name>
</gene>
<protein>
    <submittedName>
        <fullName evidence="1">Uncharacterized protein</fullName>
    </submittedName>
</protein>
<dbReference type="OrthoDB" id="1577640at2759"/>
<comment type="caution">
    <text evidence="1">The sequence shown here is derived from an EMBL/GenBank/DDBJ whole genome shotgun (WGS) entry which is preliminary data.</text>
</comment>
<keyword evidence="2" id="KW-1185">Reference proteome</keyword>
<name>A0A8H6FUX1_9LECA</name>
<reference evidence="1 2" key="1">
    <citation type="journal article" date="2020" name="Genomics">
        <title>Complete, high-quality genomes from long-read metagenomic sequencing of two wolf lichen thalli reveals enigmatic genome architecture.</title>
        <authorList>
            <person name="McKenzie S.K."/>
            <person name="Walston R.F."/>
            <person name="Allen J.L."/>
        </authorList>
    </citation>
    <scope>NUCLEOTIDE SEQUENCE [LARGE SCALE GENOMIC DNA]</scope>
    <source>
        <strain evidence="1">WasteWater2</strain>
    </source>
</reference>